<dbReference type="KEGG" id="csur:N24_3059"/>
<dbReference type="EMBL" id="AP017369">
    <property type="protein sequence ID" value="BAU97321.1"/>
    <property type="molecule type" value="Genomic_DNA"/>
</dbReference>
<evidence type="ECO:0000313" key="1">
    <source>
        <dbReference type="EMBL" id="BAU97321.1"/>
    </source>
</evidence>
<proteinExistence type="predicted"/>
<accession>A0A161JPH0</accession>
<organism evidence="1 2">
    <name type="scientific">Corynebacterium suranareeae</name>
    <dbReference type="NCBI Taxonomy" id="2506452"/>
    <lineage>
        <taxon>Bacteria</taxon>
        <taxon>Bacillati</taxon>
        <taxon>Actinomycetota</taxon>
        <taxon>Actinomycetes</taxon>
        <taxon>Mycobacteriales</taxon>
        <taxon>Corynebacteriaceae</taxon>
        <taxon>Corynebacterium</taxon>
    </lineage>
</organism>
<keyword evidence="2" id="KW-1185">Reference proteome</keyword>
<name>A0A161JPH0_9CORY</name>
<gene>
    <name evidence="1" type="ORF">N24_3059</name>
</gene>
<evidence type="ECO:0000313" key="2">
    <source>
        <dbReference type="Proteomes" id="UP000218244"/>
    </source>
</evidence>
<dbReference type="Proteomes" id="UP000218244">
    <property type="component" value="Chromosome"/>
</dbReference>
<dbReference type="RefSeq" id="WP_231911044.1">
    <property type="nucleotide sequence ID" value="NZ_AP017369.1"/>
</dbReference>
<sequence>MTSRNFDPNTIHLREDIVVTRTQGTTVIANLPRNLEEFREMQKPTIVGQVKNWWKGLTNQPETYPFAQAA</sequence>
<reference evidence="1 2" key="1">
    <citation type="submission" date="2016-02" db="EMBL/GenBank/DDBJ databases">
        <title>Corynebacterium glutamicum N24 whole genome sequencing project.</title>
        <authorList>
            <person name="Matsutani M."/>
            <person name="Nangtapong N."/>
            <person name="Yakushi T."/>
            <person name="Matsushita K."/>
        </authorList>
    </citation>
    <scope>NUCLEOTIDE SEQUENCE [LARGE SCALE GENOMIC DNA]</scope>
    <source>
        <strain evidence="1 2">N24</strain>
    </source>
</reference>
<dbReference type="AlphaFoldDB" id="A0A161JPH0"/>
<protein>
    <submittedName>
        <fullName evidence="1">Uncharacterized protein</fullName>
    </submittedName>
</protein>